<evidence type="ECO:0000313" key="1">
    <source>
        <dbReference type="EMBL" id="JAH04177.1"/>
    </source>
</evidence>
<organism evidence="1">
    <name type="scientific">Anguilla anguilla</name>
    <name type="common">European freshwater eel</name>
    <name type="synonym">Muraena anguilla</name>
    <dbReference type="NCBI Taxonomy" id="7936"/>
    <lineage>
        <taxon>Eukaryota</taxon>
        <taxon>Metazoa</taxon>
        <taxon>Chordata</taxon>
        <taxon>Craniata</taxon>
        <taxon>Vertebrata</taxon>
        <taxon>Euteleostomi</taxon>
        <taxon>Actinopterygii</taxon>
        <taxon>Neopterygii</taxon>
        <taxon>Teleostei</taxon>
        <taxon>Anguilliformes</taxon>
        <taxon>Anguillidae</taxon>
        <taxon>Anguilla</taxon>
    </lineage>
</organism>
<dbReference type="AlphaFoldDB" id="A0A0E9PIQ2"/>
<accession>A0A0E9PIQ2</accession>
<protein>
    <submittedName>
        <fullName evidence="1">Uncharacterized protein</fullName>
    </submittedName>
</protein>
<reference evidence="1" key="2">
    <citation type="journal article" date="2015" name="Fish Shellfish Immunol.">
        <title>Early steps in the European eel (Anguilla anguilla)-Vibrio vulnificus interaction in the gills: Role of the RtxA13 toxin.</title>
        <authorList>
            <person name="Callol A."/>
            <person name="Pajuelo D."/>
            <person name="Ebbesson L."/>
            <person name="Teles M."/>
            <person name="MacKenzie S."/>
            <person name="Amaro C."/>
        </authorList>
    </citation>
    <scope>NUCLEOTIDE SEQUENCE</scope>
</reference>
<proteinExistence type="predicted"/>
<sequence>MHWTSGRNTPWTVCSPSHTIYSHIHTWGNLAFPVSLNCMSLDCGRKPEYLEETQVNTARTCKLHTERPWLGFTPNHLVVRQQYYLLHHHATP</sequence>
<name>A0A0E9PIQ2_ANGAN</name>
<dbReference type="EMBL" id="GBXM01104400">
    <property type="protein sequence ID" value="JAH04177.1"/>
    <property type="molecule type" value="Transcribed_RNA"/>
</dbReference>
<reference evidence="1" key="1">
    <citation type="submission" date="2014-11" db="EMBL/GenBank/DDBJ databases">
        <authorList>
            <person name="Amaro Gonzalez C."/>
        </authorList>
    </citation>
    <scope>NUCLEOTIDE SEQUENCE</scope>
</reference>